<keyword evidence="3" id="KW-1185">Reference proteome</keyword>
<dbReference type="EMBL" id="BOOU01000030">
    <property type="protein sequence ID" value="GII76911.1"/>
    <property type="molecule type" value="Genomic_DNA"/>
</dbReference>
<gene>
    <name evidence="2" type="ORF">Sru01_18930</name>
</gene>
<proteinExistence type="predicted"/>
<evidence type="ECO:0000256" key="1">
    <source>
        <dbReference type="SAM" id="MobiDB-lite"/>
    </source>
</evidence>
<evidence type="ECO:0000313" key="3">
    <source>
        <dbReference type="Proteomes" id="UP000655287"/>
    </source>
</evidence>
<feature type="region of interest" description="Disordered" evidence="1">
    <location>
        <begin position="1"/>
        <end position="35"/>
    </location>
</feature>
<comment type="caution">
    <text evidence="2">The sequence shown here is derived from an EMBL/GenBank/DDBJ whole genome shotgun (WGS) entry which is preliminary data.</text>
</comment>
<dbReference type="Proteomes" id="UP000655287">
    <property type="component" value="Unassembled WGS sequence"/>
</dbReference>
<accession>A0A919QZE2</accession>
<dbReference type="AlphaFoldDB" id="A0A919QZE2"/>
<name>A0A919QZE2_9ACTN</name>
<sequence>MTGGGSSGGRAEIHRRHRDVTGGRPLPPYPLGARTPAIPGTGSMIALFGAGAPVSRVTARGRWSCGPRRPVGAVAAARAAGRGSLIGAGGA</sequence>
<protein>
    <submittedName>
        <fullName evidence="2">Uncharacterized protein</fullName>
    </submittedName>
</protein>
<organism evidence="2 3">
    <name type="scientific">Sphaerisporangium rufum</name>
    <dbReference type="NCBI Taxonomy" id="1381558"/>
    <lineage>
        <taxon>Bacteria</taxon>
        <taxon>Bacillati</taxon>
        <taxon>Actinomycetota</taxon>
        <taxon>Actinomycetes</taxon>
        <taxon>Streptosporangiales</taxon>
        <taxon>Streptosporangiaceae</taxon>
        <taxon>Sphaerisporangium</taxon>
    </lineage>
</organism>
<evidence type="ECO:0000313" key="2">
    <source>
        <dbReference type="EMBL" id="GII76911.1"/>
    </source>
</evidence>
<reference evidence="2" key="1">
    <citation type="submission" date="2021-01" db="EMBL/GenBank/DDBJ databases">
        <title>Whole genome shotgun sequence of Sphaerisporangium rufum NBRC 109079.</title>
        <authorList>
            <person name="Komaki H."/>
            <person name="Tamura T."/>
        </authorList>
    </citation>
    <scope>NUCLEOTIDE SEQUENCE</scope>
    <source>
        <strain evidence="2">NBRC 109079</strain>
    </source>
</reference>